<name>A0ABT1SPE8_9FIRM</name>
<gene>
    <name evidence="1" type="ORF">NE675_01580</name>
</gene>
<keyword evidence="2" id="KW-1185">Reference proteome</keyword>
<evidence type="ECO:0000313" key="1">
    <source>
        <dbReference type="EMBL" id="MCQ5341729.1"/>
    </source>
</evidence>
<dbReference type="RefSeq" id="WP_062412960.1">
    <property type="nucleotide sequence ID" value="NZ_JAJCIO010000001.1"/>
</dbReference>
<sequence>MYLSILTEKEKQLFLNLAYTLAYSDGEFGDEEKLLLDAYCNEMGTTFDRPETAVSLNELLESLKRDIFENNRKVVYFELLGLAVVDGKYSEEEKKVMDTIREIFGLSREFADQCYDFLTQYLQLQERLTALLLG</sequence>
<dbReference type="Gene3D" id="1.10.3680.10">
    <property type="entry name" value="TerB-like"/>
    <property type="match status" value="1"/>
</dbReference>
<evidence type="ECO:0000313" key="2">
    <source>
        <dbReference type="Proteomes" id="UP001206692"/>
    </source>
</evidence>
<proteinExistence type="predicted"/>
<dbReference type="Proteomes" id="UP001206692">
    <property type="component" value="Unassembled WGS sequence"/>
</dbReference>
<comment type="caution">
    <text evidence="1">The sequence shown here is derived from an EMBL/GenBank/DDBJ whole genome shotgun (WGS) entry which is preliminary data.</text>
</comment>
<accession>A0ABT1SPE8</accession>
<dbReference type="SUPFAM" id="SSF158682">
    <property type="entry name" value="TerB-like"/>
    <property type="match status" value="1"/>
</dbReference>
<reference evidence="1 2" key="1">
    <citation type="submission" date="2022-06" db="EMBL/GenBank/DDBJ databases">
        <title>Isolation of gut microbiota from human fecal samples.</title>
        <authorList>
            <person name="Pamer E.G."/>
            <person name="Barat B."/>
            <person name="Waligurski E."/>
            <person name="Medina S."/>
            <person name="Paddock L."/>
            <person name="Mostad J."/>
        </authorList>
    </citation>
    <scope>NUCLEOTIDE SEQUENCE [LARGE SCALE GENOMIC DNA]</scope>
    <source>
        <strain evidence="1 2">DFI.1.1</strain>
    </source>
</reference>
<organism evidence="1 2">
    <name type="scientific">Megasphaera massiliensis</name>
    <dbReference type="NCBI Taxonomy" id="1232428"/>
    <lineage>
        <taxon>Bacteria</taxon>
        <taxon>Bacillati</taxon>
        <taxon>Bacillota</taxon>
        <taxon>Negativicutes</taxon>
        <taxon>Veillonellales</taxon>
        <taxon>Veillonellaceae</taxon>
        <taxon>Megasphaera</taxon>
    </lineage>
</organism>
<dbReference type="EMBL" id="JANGEW010000001">
    <property type="protein sequence ID" value="MCQ5341729.1"/>
    <property type="molecule type" value="Genomic_DNA"/>
</dbReference>
<dbReference type="InterPro" id="IPR029024">
    <property type="entry name" value="TerB-like"/>
</dbReference>
<evidence type="ECO:0008006" key="3">
    <source>
        <dbReference type="Google" id="ProtNLM"/>
    </source>
</evidence>
<protein>
    <recommendedName>
        <fullName evidence="3">Co-chaperone DjlA N-terminal domain-containing protein</fullName>
    </recommendedName>
</protein>